<keyword evidence="2" id="KW-0732">Signal</keyword>
<protein>
    <submittedName>
        <fullName evidence="4">PA14 domain-containing protein</fullName>
    </submittedName>
</protein>
<evidence type="ECO:0000313" key="4">
    <source>
        <dbReference type="EMBL" id="WQQ25633.1"/>
    </source>
</evidence>
<name>A0ABZ0ZMR1_9ACTN</name>
<dbReference type="RefSeq" id="WP_322936933.1">
    <property type="nucleotide sequence ID" value="NZ_CP141059.1"/>
</dbReference>
<dbReference type="Pfam" id="PF07691">
    <property type="entry name" value="PA14"/>
    <property type="match status" value="1"/>
</dbReference>
<keyword evidence="5" id="KW-1185">Reference proteome</keyword>
<dbReference type="InterPro" id="IPR037524">
    <property type="entry name" value="PA14/GLEYA"/>
</dbReference>
<evidence type="ECO:0000256" key="1">
    <source>
        <dbReference type="SAM" id="MobiDB-lite"/>
    </source>
</evidence>
<dbReference type="Gene3D" id="2.60.40.10">
    <property type="entry name" value="Immunoglobulins"/>
    <property type="match status" value="1"/>
</dbReference>
<accession>A0ABZ0ZMR1</accession>
<dbReference type="Gene3D" id="2.60.120.260">
    <property type="entry name" value="Galactose-binding domain-like"/>
    <property type="match status" value="1"/>
</dbReference>
<feature type="domain" description="PA14" evidence="3">
    <location>
        <begin position="673"/>
        <end position="816"/>
    </location>
</feature>
<feature type="chain" id="PRO_5046763324" evidence="2">
    <location>
        <begin position="29"/>
        <end position="922"/>
    </location>
</feature>
<dbReference type="Pfam" id="PF17164">
    <property type="entry name" value="DUF5122"/>
    <property type="match status" value="1"/>
</dbReference>
<gene>
    <name evidence="4" type="ORF">SHK19_16900</name>
</gene>
<dbReference type="InterPro" id="IPR011658">
    <property type="entry name" value="PA14_dom"/>
</dbReference>
<dbReference type="InterPro" id="IPR013783">
    <property type="entry name" value="Ig-like_fold"/>
</dbReference>
<dbReference type="SUPFAM" id="SSF63825">
    <property type="entry name" value="YWTD domain"/>
    <property type="match status" value="1"/>
</dbReference>
<proteinExistence type="predicted"/>
<dbReference type="Gene3D" id="2.80.10.50">
    <property type="match status" value="1"/>
</dbReference>
<feature type="signal peptide" evidence="2">
    <location>
        <begin position="1"/>
        <end position="28"/>
    </location>
</feature>
<feature type="region of interest" description="Disordered" evidence="1">
    <location>
        <begin position="818"/>
        <end position="838"/>
    </location>
</feature>
<dbReference type="PROSITE" id="PS51820">
    <property type="entry name" value="PA14"/>
    <property type="match status" value="1"/>
</dbReference>
<evidence type="ECO:0000313" key="5">
    <source>
        <dbReference type="Proteomes" id="UP001327225"/>
    </source>
</evidence>
<sequence length="922" mass="97890">MSVLRSRGRRSVASFVAAIAVASGLVMGSGSPAPADQDVVVSPTPEAKHPRVLDGRIYDIDNKGPDVLVGGTFTTIRNNASGSPNLAQGKLFKFSSDTGLIDQSFNPVFNGNVEAVTYTEDGQGILVAGAFTTIDGQPAQRIAKLHLNGTLDTSFTASAGTTVKDFALVGDRLILGGEFGKVNNQTVRGLAAIDPDTGAYDNSFNLPISESRDAYAPYVLDLDASPDGNWLVIGGNFKKVGGLTRYQVAVIDLSGASPKVAPWSTDMYERQCASVYNDTWIRGIDISPDSKWFVVNTTGAFFGNNTLCDTTARWELPPTKTGGGLEPTWVAHSGGDTHWAVEVTESAIYVGGHQRWANNPNPSPGGDNDGPGAVVRYGIHALDPYSGVPLSWNPSRDPRGRGIEAFHATDDYLMAGYDTIRWNGQLRERLAMLPVAGGTANPVPQNVPLPVNFFYTTSGNSMNRMPFDGANFGSVTTVSGPLQDGVNWSGTRDGFVQHGRLNYYGPAQAFYSRSFNGTTVGSSVTNLSTSVGYVDATHNLTPYDQPWGVAETRSAAFKDGRVLYTRTNSSTLFWRGHSLQSGILGGQEFVASSKDWSGARALEFVGDWLYAAWSDNRLYRFYAPDGLPQWGTRTLVSDGLTSGIPWALMTSLIATPISGGSMPPAPPTPPNCTGGSPWNVSFFANRTLSGAPAVVGCDDVINEAWGNGSPNSEIPSDQFSARYTRNLTLAETAQVKVTANSDDGVRVWIDGERVINTWTDGVFNGLTGTSPTLEPGNHKVVVEHYENGGGAFLAVALEIIPATPPPGPDTVAPDATITTPAKNSTVPAGTVTSTGTATDNVGVNQVRVGVRNRTTNQWLQADGTWGSTYAYRLASLSSPNATSTNWSINVNLPAGNYAFDARARDAAGNLDGSAAWQPFVAS</sequence>
<organism evidence="4 5">
    <name type="scientific">Nocardioides bizhenqiangii</name>
    <dbReference type="NCBI Taxonomy" id="3095076"/>
    <lineage>
        <taxon>Bacteria</taxon>
        <taxon>Bacillati</taxon>
        <taxon>Actinomycetota</taxon>
        <taxon>Actinomycetes</taxon>
        <taxon>Propionibacteriales</taxon>
        <taxon>Nocardioidaceae</taxon>
        <taxon>Nocardioides</taxon>
    </lineage>
</organism>
<dbReference type="InterPro" id="IPR013431">
    <property type="entry name" value="Delta_60_rpt"/>
</dbReference>
<dbReference type="EMBL" id="CP141059">
    <property type="protein sequence ID" value="WQQ25633.1"/>
    <property type="molecule type" value="Genomic_DNA"/>
</dbReference>
<dbReference type="SUPFAM" id="SSF56988">
    <property type="entry name" value="Anthrax protective antigen"/>
    <property type="match status" value="1"/>
</dbReference>
<dbReference type="SMART" id="SM00758">
    <property type="entry name" value="PA14"/>
    <property type="match status" value="1"/>
</dbReference>
<evidence type="ECO:0000259" key="3">
    <source>
        <dbReference type="PROSITE" id="PS51820"/>
    </source>
</evidence>
<reference evidence="5" key="1">
    <citation type="submission" date="2023-12" db="EMBL/GenBank/DDBJ databases">
        <title>Novel species in genus Nocardioides.</title>
        <authorList>
            <person name="Zhou H."/>
        </authorList>
    </citation>
    <scope>NUCLEOTIDE SEQUENCE [LARGE SCALE GENOMIC DNA]</scope>
    <source>
        <strain evidence="5">HM61</strain>
    </source>
</reference>
<dbReference type="Proteomes" id="UP001327225">
    <property type="component" value="Chromosome"/>
</dbReference>
<evidence type="ECO:0000256" key="2">
    <source>
        <dbReference type="SAM" id="SignalP"/>
    </source>
</evidence>